<protein>
    <submittedName>
        <fullName evidence="1">Uncharacterized protein</fullName>
    </submittedName>
</protein>
<reference evidence="1 2" key="1">
    <citation type="submission" date="2016-05" db="EMBL/GenBank/DDBJ databases">
        <title>Genomic Taxonomy of the Vibrionaceae.</title>
        <authorList>
            <person name="Gomez-Gil B."/>
            <person name="Enciso-Ibarra J."/>
        </authorList>
    </citation>
    <scope>NUCLEOTIDE SEQUENCE [LARGE SCALE GENOMIC DNA]</scope>
    <source>
        <strain evidence="1 2">CAIM 1920</strain>
    </source>
</reference>
<name>A0A1C3ESK8_9GAMM</name>
<accession>A0A1C3ESK8</accession>
<evidence type="ECO:0000313" key="1">
    <source>
        <dbReference type="EMBL" id="ODA36287.1"/>
    </source>
</evidence>
<comment type="caution">
    <text evidence="1">The sequence shown here is derived from an EMBL/GenBank/DDBJ whole genome shotgun (WGS) entry which is preliminary data.</text>
</comment>
<dbReference type="Proteomes" id="UP000094936">
    <property type="component" value="Unassembled WGS sequence"/>
</dbReference>
<organism evidence="1 2">
    <name type="scientific">Veronia pacifica</name>
    <dbReference type="NCBI Taxonomy" id="1080227"/>
    <lineage>
        <taxon>Bacteria</taxon>
        <taxon>Pseudomonadati</taxon>
        <taxon>Pseudomonadota</taxon>
        <taxon>Gammaproteobacteria</taxon>
        <taxon>Vibrionales</taxon>
        <taxon>Vibrionaceae</taxon>
        <taxon>Veronia</taxon>
    </lineage>
</organism>
<evidence type="ECO:0000313" key="2">
    <source>
        <dbReference type="Proteomes" id="UP000094936"/>
    </source>
</evidence>
<keyword evidence="2" id="KW-1185">Reference proteome</keyword>
<dbReference type="RefSeq" id="WP_068898444.1">
    <property type="nucleotide sequence ID" value="NZ_JBHUIF010000002.1"/>
</dbReference>
<sequence length="79" mass="8769">MQEKFFDPVAAFVRPCSMSFAAYCQHLLKKLPHKALLQTMFEPPRNNNLIVNLNGQTGAGILNEISDGSYGKVRAGYLP</sequence>
<gene>
    <name evidence="1" type="ORF">A8L45_01425</name>
</gene>
<proteinExistence type="predicted"/>
<dbReference type="AlphaFoldDB" id="A0A1C3ESK8"/>
<dbReference type="EMBL" id="LYBM01000001">
    <property type="protein sequence ID" value="ODA36287.1"/>
    <property type="molecule type" value="Genomic_DNA"/>
</dbReference>